<evidence type="ECO:0000313" key="1">
    <source>
        <dbReference type="EMBL" id="ORY01893.1"/>
    </source>
</evidence>
<organism evidence="1 2">
    <name type="scientific">Clohesyomyces aquaticus</name>
    <dbReference type="NCBI Taxonomy" id="1231657"/>
    <lineage>
        <taxon>Eukaryota</taxon>
        <taxon>Fungi</taxon>
        <taxon>Dikarya</taxon>
        <taxon>Ascomycota</taxon>
        <taxon>Pezizomycotina</taxon>
        <taxon>Dothideomycetes</taxon>
        <taxon>Pleosporomycetidae</taxon>
        <taxon>Pleosporales</taxon>
        <taxon>Lindgomycetaceae</taxon>
        <taxon>Clohesyomyces</taxon>
    </lineage>
</organism>
<protein>
    <submittedName>
        <fullName evidence="1">Uncharacterized protein</fullName>
    </submittedName>
</protein>
<dbReference type="OrthoDB" id="3786121at2759"/>
<evidence type="ECO:0000313" key="2">
    <source>
        <dbReference type="Proteomes" id="UP000193144"/>
    </source>
</evidence>
<sequence length="193" mass="21187">MTAPQPLCSITMEPFFTLPPVDGVQELVRQLASRLGHLESKRPKLDPGVELLEYQLDAGCAEIFSNLLNQYRNAHVPEIQHALQTRTGKVIPKKKSDEKRLLPKVLVLHTGRLTVPPNHSAILILLQPPADAGQELIVDAAVGGSEMQHFKVSKWQLGSSVVLFERSGIRVEPAGPGISFVNILVPVELSDRV</sequence>
<gene>
    <name evidence="1" type="ORF">BCR34DRAFT_90002</name>
</gene>
<proteinExistence type="predicted"/>
<accession>A0A1Y1YV28</accession>
<comment type="caution">
    <text evidence="1">The sequence shown here is derived from an EMBL/GenBank/DDBJ whole genome shotgun (WGS) entry which is preliminary data.</text>
</comment>
<keyword evidence="2" id="KW-1185">Reference proteome</keyword>
<reference evidence="1 2" key="1">
    <citation type="submission" date="2016-07" db="EMBL/GenBank/DDBJ databases">
        <title>Pervasive Adenine N6-methylation of Active Genes in Fungi.</title>
        <authorList>
            <consortium name="DOE Joint Genome Institute"/>
            <person name="Mondo S.J."/>
            <person name="Dannebaum R.O."/>
            <person name="Kuo R.C."/>
            <person name="Labutti K."/>
            <person name="Haridas S."/>
            <person name="Kuo A."/>
            <person name="Salamov A."/>
            <person name="Ahrendt S.R."/>
            <person name="Lipzen A."/>
            <person name="Sullivan W."/>
            <person name="Andreopoulos W.B."/>
            <person name="Clum A."/>
            <person name="Lindquist E."/>
            <person name="Daum C."/>
            <person name="Ramamoorthy G.K."/>
            <person name="Gryganskyi A."/>
            <person name="Culley D."/>
            <person name="Magnuson J.K."/>
            <person name="James T.Y."/>
            <person name="O'Malley M.A."/>
            <person name="Stajich J.E."/>
            <person name="Spatafora J.W."/>
            <person name="Visel A."/>
            <person name="Grigoriev I.V."/>
        </authorList>
    </citation>
    <scope>NUCLEOTIDE SEQUENCE [LARGE SCALE GENOMIC DNA]</scope>
    <source>
        <strain evidence="1 2">CBS 115471</strain>
    </source>
</reference>
<dbReference type="AlphaFoldDB" id="A0A1Y1YV28"/>
<dbReference type="EMBL" id="MCFA01000164">
    <property type="protein sequence ID" value="ORY01893.1"/>
    <property type="molecule type" value="Genomic_DNA"/>
</dbReference>
<name>A0A1Y1YV28_9PLEO</name>
<dbReference type="Proteomes" id="UP000193144">
    <property type="component" value="Unassembled WGS sequence"/>
</dbReference>